<sequence>MASSRSHPLLDDIFEHAVSRFEASLADKQRRKFQGCTRGDVDDEILGIQKRLALERQQRNMRRLSKFIEGMTQLGKVIEVFVNADITVAFVPGPIRFVLLAAGTWVESLDCLLDTYAEMGEFLPGLSQYEKCLRRHPAIGGHLRNYYCDVLEFHRKALSVFSRPSNPPTTEAPLCLPVPQGRY</sequence>
<name>A0AAN6PRM1_9PEZI</name>
<keyword evidence="2" id="KW-1185">Reference proteome</keyword>
<dbReference type="AlphaFoldDB" id="A0AAN6PRM1"/>
<protein>
    <submittedName>
        <fullName evidence="1">Uncharacterized protein</fullName>
    </submittedName>
</protein>
<gene>
    <name evidence="1" type="ORF">N658DRAFT_349284</name>
</gene>
<evidence type="ECO:0000313" key="1">
    <source>
        <dbReference type="EMBL" id="KAK4096488.1"/>
    </source>
</evidence>
<reference evidence="1" key="1">
    <citation type="journal article" date="2023" name="Mol. Phylogenet. Evol.">
        <title>Genome-scale phylogeny and comparative genomics of the fungal order Sordariales.</title>
        <authorList>
            <person name="Hensen N."/>
            <person name="Bonometti L."/>
            <person name="Westerberg I."/>
            <person name="Brannstrom I.O."/>
            <person name="Guillou S."/>
            <person name="Cros-Aarteil S."/>
            <person name="Calhoun S."/>
            <person name="Haridas S."/>
            <person name="Kuo A."/>
            <person name="Mondo S."/>
            <person name="Pangilinan J."/>
            <person name="Riley R."/>
            <person name="LaButti K."/>
            <person name="Andreopoulos B."/>
            <person name="Lipzen A."/>
            <person name="Chen C."/>
            <person name="Yan M."/>
            <person name="Daum C."/>
            <person name="Ng V."/>
            <person name="Clum A."/>
            <person name="Steindorff A."/>
            <person name="Ohm R.A."/>
            <person name="Martin F."/>
            <person name="Silar P."/>
            <person name="Natvig D.O."/>
            <person name="Lalanne C."/>
            <person name="Gautier V."/>
            <person name="Ament-Velasquez S.L."/>
            <person name="Kruys A."/>
            <person name="Hutchinson M.I."/>
            <person name="Powell A.J."/>
            <person name="Barry K."/>
            <person name="Miller A.N."/>
            <person name="Grigoriev I.V."/>
            <person name="Debuchy R."/>
            <person name="Gladieux P."/>
            <person name="Hiltunen Thoren M."/>
            <person name="Johannesson H."/>
        </authorList>
    </citation>
    <scope>NUCLEOTIDE SEQUENCE</scope>
    <source>
        <strain evidence="1">CBS 757.83</strain>
    </source>
</reference>
<proteinExistence type="predicted"/>
<evidence type="ECO:0000313" key="2">
    <source>
        <dbReference type="Proteomes" id="UP001305647"/>
    </source>
</evidence>
<comment type="caution">
    <text evidence="1">The sequence shown here is derived from an EMBL/GenBank/DDBJ whole genome shotgun (WGS) entry which is preliminary data.</text>
</comment>
<dbReference type="EMBL" id="MU863712">
    <property type="protein sequence ID" value="KAK4096488.1"/>
    <property type="molecule type" value="Genomic_DNA"/>
</dbReference>
<dbReference type="Proteomes" id="UP001305647">
    <property type="component" value="Unassembled WGS sequence"/>
</dbReference>
<accession>A0AAN6PRM1</accession>
<reference evidence="1" key="2">
    <citation type="submission" date="2023-05" db="EMBL/GenBank/DDBJ databases">
        <authorList>
            <consortium name="Lawrence Berkeley National Laboratory"/>
            <person name="Steindorff A."/>
            <person name="Hensen N."/>
            <person name="Bonometti L."/>
            <person name="Westerberg I."/>
            <person name="Brannstrom I.O."/>
            <person name="Guillou S."/>
            <person name="Cros-Aarteil S."/>
            <person name="Calhoun S."/>
            <person name="Haridas S."/>
            <person name="Kuo A."/>
            <person name="Mondo S."/>
            <person name="Pangilinan J."/>
            <person name="Riley R."/>
            <person name="Labutti K."/>
            <person name="Andreopoulos B."/>
            <person name="Lipzen A."/>
            <person name="Chen C."/>
            <person name="Yanf M."/>
            <person name="Daum C."/>
            <person name="Ng V."/>
            <person name="Clum A."/>
            <person name="Ohm R."/>
            <person name="Martin F."/>
            <person name="Silar P."/>
            <person name="Natvig D."/>
            <person name="Lalanne C."/>
            <person name="Gautier V."/>
            <person name="Ament-Velasquez S.L."/>
            <person name="Kruys A."/>
            <person name="Hutchinson M.I."/>
            <person name="Powell A.J."/>
            <person name="Barry K."/>
            <person name="Miller A.N."/>
            <person name="Grigoriev I.V."/>
            <person name="Debuchy R."/>
            <person name="Gladieux P."/>
            <person name="Thoren M.H."/>
            <person name="Johannesson H."/>
        </authorList>
    </citation>
    <scope>NUCLEOTIDE SEQUENCE</scope>
    <source>
        <strain evidence="1">CBS 757.83</strain>
    </source>
</reference>
<organism evidence="1 2">
    <name type="scientific">Parathielavia hyrcaniae</name>
    <dbReference type="NCBI Taxonomy" id="113614"/>
    <lineage>
        <taxon>Eukaryota</taxon>
        <taxon>Fungi</taxon>
        <taxon>Dikarya</taxon>
        <taxon>Ascomycota</taxon>
        <taxon>Pezizomycotina</taxon>
        <taxon>Sordariomycetes</taxon>
        <taxon>Sordariomycetidae</taxon>
        <taxon>Sordariales</taxon>
        <taxon>Chaetomiaceae</taxon>
        <taxon>Parathielavia</taxon>
    </lineage>
</organism>